<name>A0A1G2IDD0_9BACT</name>
<evidence type="ECO:0000313" key="2">
    <source>
        <dbReference type="EMBL" id="OGZ72571.1"/>
    </source>
</evidence>
<gene>
    <name evidence="2" type="ORF">A2998_01790</name>
</gene>
<dbReference type="Proteomes" id="UP000178826">
    <property type="component" value="Unassembled WGS sequence"/>
</dbReference>
<organism evidence="2 3">
    <name type="scientific">Candidatus Staskawiczbacteria bacterium RIFCSPLOWO2_01_FULL_37_25b</name>
    <dbReference type="NCBI Taxonomy" id="1802213"/>
    <lineage>
        <taxon>Bacteria</taxon>
        <taxon>Candidatus Staskawicziibacteriota</taxon>
    </lineage>
</organism>
<accession>A0A1G2IDD0</accession>
<evidence type="ECO:0000256" key="1">
    <source>
        <dbReference type="SAM" id="MobiDB-lite"/>
    </source>
</evidence>
<proteinExistence type="predicted"/>
<protein>
    <submittedName>
        <fullName evidence="2">Uncharacterized protein</fullName>
    </submittedName>
</protein>
<reference evidence="2 3" key="1">
    <citation type="journal article" date="2016" name="Nat. Commun.">
        <title>Thousands of microbial genomes shed light on interconnected biogeochemical processes in an aquifer system.</title>
        <authorList>
            <person name="Anantharaman K."/>
            <person name="Brown C.T."/>
            <person name="Hug L.A."/>
            <person name="Sharon I."/>
            <person name="Castelle C.J."/>
            <person name="Probst A.J."/>
            <person name="Thomas B.C."/>
            <person name="Singh A."/>
            <person name="Wilkins M.J."/>
            <person name="Karaoz U."/>
            <person name="Brodie E.L."/>
            <person name="Williams K.H."/>
            <person name="Hubbard S.S."/>
            <person name="Banfield J.F."/>
        </authorList>
    </citation>
    <scope>NUCLEOTIDE SEQUENCE [LARGE SCALE GENOMIC DNA]</scope>
</reference>
<dbReference type="AlphaFoldDB" id="A0A1G2IDD0"/>
<dbReference type="EMBL" id="MHOZ01000038">
    <property type="protein sequence ID" value="OGZ72571.1"/>
    <property type="molecule type" value="Genomic_DNA"/>
</dbReference>
<sequence>MGTECQKDYSDEDQQMLDEAEGRTCGLPEGVIEREMPAIEKALNERFEVMAEARVEKHIQEGSKKVPEGELTPEKAESLFRNEKGEWRQEVRDAISGYRYINEVKTDKDGQILGSATSIKSKNDNLPVGTRIDLFKQSLSEARITIIHEFAEVDYELMPQGERKRFEKEIWPTTDKTKEIEFFDKWVKGEGKYAVSKGSKEELESQQNYCFWMTAFRCETHERLQELKETNPAKFNFCKERHRADEIERLSEKVREGNLISF</sequence>
<evidence type="ECO:0000313" key="3">
    <source>
        <dbReference type="Proteomes" id="UP000178826"/>
    </source>
</evidence>
<feature type="compositionally biased region" description="Acidic residues" evidence="1">
    <location>
        <begin position="10"/>
        <end position="19"/>
    </location>
</feature>
<feature type="region of interest" description="Disordered" evidence="1">
    <location>
        <begin position="1"/>
        <end position="29"/>
    </location>
</feature>
<comment type="caution">
    <text evidence="2">The sequence shown here is derived from an EMBL/GenBank/DDBJ whole genome shotgun (WGS) entry which is preliminary data.</text>
</comment>